<dbReference type="SUPFAM" id="SSF53474">
    <property type="entry name" value="alpha/beta-Hydrolases"/>
    <property type="match status" value="1"/>
</dbReference>
<sequence>MKPICINNYCFDHIHLWIQYHYAVPQFVELAVEVFYPRDQQANGLVMFNHGFLIGTDLLYYPKKIIGSLLNDNPLFGVHPSYYYNYSSALVEKNWAMAFVTATHTQNQAIPWTDFGGNPRVGQEAYAAASYLIKYGVTDEFYKAEKKYERTAIYNPEEVEKSRFMRSNNVIFAGHSVGGAHAQVAATGFDTIRKLGDKSWRFFDPVMYDREFLPKYSERMSDWAPEERADPVGLVQLSPVDQKVPLLGPGLAEYRTAMSKKPLPILMMIGECDSACLKDSTPPAWSADPKETTEFSQLAPEGSESWAVVANVEKGSHCGYLTQDDELCDMADKDSGLCEKGTKTWKSGEEESVFATELFKQFIGMYPDAKGFQGDFKKWIHSDFIKWLNRENPYGKLKLKPFADGKYIQYVSHGGCPPLEARKG</sequence>
<dbReference type="OrthoDB" id="593725at2"/>
<proteinExistence type="predicted"/>
<dbReference type="KEGG" id="cpb:Cphamn1_1244"/>
<protein>
    <recommendedName>
        <fullName evidence="2">1-alkyl-2-acetylglycerophosphocholine esterase</fullName>
    </recommendedName>
</protein>
<organism evidence="1">
    <name type="scientific">Chlorobium phaeobacteroides (strain BS1)</name>
    <dbReference type="NCBI Taxonomy" id="331678"/>
    <lineage>
        <taxon>Bacteria</taxon>
        <taxon>Pseudomonadati</taxon>
        <taxon>Chlorobiota</taxon>
        <taxon>Chlorobiia</taxon>
        <taxon>Chlorobiales</taxon>
        <taxon>Chlorobiaceae</taxon>
        <taxon>Chlorobium/Pelodictyon group</taxon>
        <taxon>Chlorobium</taxon>
    </lineage>
</organism>
<dbReference type="EMBL" id="CP001101">
    <property type="protein sequence ID" value="ACE04176.1"/>
    <property type="molecule type" value="Genomic_DNA"/>
</dbReference>
<reference evidence="1" key="1">
    <citation type="submission" date="2008-06" db="EMBL/GenBank/DDBJ databases">
        <title>Complete sequence of Chlorobium phaeobacteroides BS1.</title>
        <authorList>
            <consortium name="US DOE Joint Genome Institute"/>
            <person name="Lucas S."/>
            <person name="Copeland A."/>
            <person name="Lapidus A."/>
            <person name="Glavina del Rio T."/>
            <person name="Dalin E."/>
            <person name="Tice H."/>
            <person name="Bruce D."/>
            <person name="Goodwin L."/>
            <person name="Pitluck S."/>
            <person name="Schmutz J."/>
            <person name="Larimer F."/>
            <person name="Land M."/>
            <person name="Hauser L."/>
            <person name="Kyrpides N."/>
            <person name="Ovchinnikova G."/>
            <person name="Li T."/>
            <person name="Liu Z."/>
            <person name="Zhao F."/>
            <person name="Overmann J."/>
            <person name="Bryant D.A."/>
            <person name="Richardson P."/>
        </authorList>
    </citation>
    <scope>NUCLEOTIDE SEQUENCE [LARGE SCALE GENOMIC DNA]</scope>
    <source>
        <strain evidence="1">BS1</strain>
    </source>
</reference>
<gene>
    <name evidence="1" type="ordered locus">Cphamn1_1244</name>
</gene>
<accession>B3EQZ5</accession>
<evidence type="ECO:0000313" key="1">
    <source>
        <dbReference type="EMBL" id="ACE04176.1"/>
    </source>
</evidence>
<dbReference type="eggNOG" id="ENOG502Z8P2">
    <property type="taxonomic scope" value="Bacteria"/>
</dbReference>
<name>B3EQZ5_CHLPB</name>
<dbReference type="HOGENOM" id="CLU_639132_0_0_10"/>
<evidence type="ECO:0008006" key="2">
    <source>
        <dbReference type="Google" id="ProtNLM"/>
    </source>
</evidence>
<dbReference type="InterPro" id="IPR029058">
    <property type="entry name" value="AB_hydrolase_fold"/>
</dbReference>
<dbReference type="AlphaFoldDB" id="B3EQZ5"/>
<dbReference type="Gene3D" id="3.40.50.1820">
    <property type="entry name" value="alpha/beta hydrolase"/>
    <property type="match status" value="1"/>
</dbReference>